<feature type="signal peptide" evidence="1">
    <location>
        <begin position="1"/>
        <end position="29"/>
    </location>
</feature>
<keyword evidence="1" id="KW-0732">Signal</keyword>
<proteinExistence type="predicted"/>
<dbReference type="Proteomes" id="UP000198688">
    <property type="component" value="Chromosome I"/>
</dbReference>
<evidence type="ECO:0000313" key="3">
    <source>
        <dbReference type="Proteomes" id="UP000198688"/>
    </source>
</evidence>
<dbReference type="EMBL" id="LT629758">
    <property type="protein sequence ID" value="SDT36903.1"/>
    <property type="molecule type" value="Genomic_DNA"/>
</dbReference>
<feature type="chain" id="PRO_5009268070" description="Beta/Gamma crystallin" evidence="1">
    <location>
        <begin position="30"/>
        <end position="126"/>
    </location>
</feature>
<evidence type="ECO:0000313" key="2">
    <source>
        <dbReference type="EMBL" id="SDT36903.1"/>
    </source>
</evidence>
<name>A0A1H1ZTC3_9ACTN</name>
<evidence type="ECO:0008006" key="4">
    <source>
        <dbReference type="Google" id="ProtNLM"/>
    </source>
</evidence>
<gene>
    <name evidence="2" type="ORF">SAMN04489716_3485</name>
</gene>
<dbReference type="AlphaFoldDB" id="A0A1H1ZTC3"/>
<protein>
    <recommendedName>
        <fullName evidence="4">Beta/Gamma crystallin</fullName>
    </recommendedName>
</protein>
<keyword evidence="3" id="KW-1185">Reference proteome</keyword>
<sequence length="126" mass="13237">MVKRVIGAVTTAVALTAAAVVVNPGSAAAAMGKGRVQICSKGTYQSWLEFEGGLEYQATYLAAPGKCIAATIPSGTYAIKVWAIFDATKPLKWPLTRFGASTQTDPGVKVFTYGNNILDQSFSITT</sequence>
<organism evidence="2 3">
    <name type="scientific">Actinoplanes derwentensis</name>
    <dbReference type="NCBI Taxonomy" id="113562"/>
    <lineage>
        <taxon>Bacteria</taxon>
        <taxon>Bacillati</taxon>
        <taxon>Actinomycetota</taxon>
        <taxon>Actinomycetes</taxon>
        <taxon>Micromonosporales</taxon>
        <taxon>Micromonosporaceae</taxon>
        <taxon>Actinoplanes</taxon>
    </lineage>
</organism>
<evidence type="ECO:0000256" key="1">
    <source>
        <dbReference type="SAM" id="SignalP"/>
    </source>
</evidence>
<reference evidence="2 3" key="1">
    <citation type="submission" date="2016-10" db="EMBL/GenBank/DDBJ databases">
        <authorList>
            <person name="de Groot N.N."/>
        </authorList>
    </citation>
    <scope>NUCLEOTIDE SEQUENCE [LARGE SCALE GENOMIC DNA]</scope>
    <source>
        <strain evidence="2 3">DSM 43941</strain>
    </source>
</reference>
<accession>A0A1H1ZTC3</accession>